<reference evidence="3" key="2">
    <citation type="submission" date="2020-11" db="EMBL/GenBank/DDBJ databases">
        <title>Whole genome sequencing of Colletotrichum sp.</title>
        <authorList>
            <person name="Li H."/>
        </authorList>
    </citation>
    <scope>NUCLEOTIDE SEQUENCE</scope>
    <source>
        <strain evidence="3">CkLH20</strain>
    </source>
</reference>
<evidence type="ECO:0000256" key="2">
    <source>
        <dbReference type="SAM" id="Phobius"/>
    </source>
</evidence>
<dbReference type="RefSeq" id="XP_038741399.1">
    <property type="nucleotide sequence ID" value="XM_038893284.1"/>
</dbReference>
<evidence type="ECO:0000313" key="3">
    <source>
        <dbReference type="EMBL" id="KAF9871938.1"/>
    </source>
</evidence>
<feature type="region of interest" description="Disordered" evidence="1">
    <location>
        <begin position="242"/>
        <end position="280"/>
    </location>
</feature>
<protein>
    <recommendedName>
        <fullName evidence="5">Fungal N-terminal domain-containing protein</fullName>
    </recommendedName>
</protein>
<reference evidence="3" key="1">
    <citation type="submission" date="2020-03" db="EMBL/GenBank/DDBJ databases">
        <authorList>
            <person name="He L."/>
        </authorList>
    </citation>
    <scope>NUCLEOTIDE SEQUENCE</scope>
    <source>
        <strain evidence="3">CkLH20</strain>
    </source>
</reference>
<keyword evidence="2" id="KW-1133">Transmembrane helix</keyword>
<evidence type="ECO:0000256" key="1">
    <source>
        <dbReference type="SAM" id="MobiDB-lite"/>
    </source>
</evidence>
<dbReference type="EMBL" id="JAATWM020000041">
    <property type="protein sequence ID" value="KAF9871938.1"/>
    <property type="molecule type" value="Genomic_DNA"/>
</dbReference>
<sequence>MADPGNSTARPACTCPDPSDSNLSIAGNILGIVTFVTTTIAIAYSYVVVVTGFSKNLSDLVRNVEIKALELVSLRSRINTLSEAQDMQQAFPSWHGMLGEVQTAYSALDFFKSQGIFEDRFLRATHDDVRVFKIYEAFMGSGLLAGTAVWLVEECRRLWRFFSLASLRKFRLINGEEPKAKLSQAENAIQTVKSFLSYAESSIVLDYQLAQRKELNSLSTETGEIRKALKELSEQVRLLAREMRQRHDNSPTREGEGDEGARDSIRRVSEDTGGFEGGAW</sequence>
<feature type="compositionally biased region" description="Basic and acidic residues" evidence="1">
    <location>
        <begin position="242"/>
        <end position="270"/>
    </location>
</feature>
<evidence type="ECO:0000313" key="4">
    <source>
        <dbReference type="Proteomes" id="UP000781932"/>
    </source>
</evidence>
<dbReference type="Proteomes" id="UP000781932">
    <property type="component" value="Unassembled WGS sequence"/>
</dbReference>
<comment type="caution">
    <text evidence="3">The sequence shown here is derived from an EMBL/GenBank/DDBJ whole genome shotgun (WGS) entry which is preliminary data.</text>
</comment>
<gene>
    <name evidence="3" type="ORF">CkaCkLH20_10570</name>
</gene>
<evidence type="ECO:0008006" key="5">
    <source>
        <dbReference type="Google" id="ProtNLM"/>
    </source>
</evidence>
<keyword evidence="4" id="KW-1185">Reference proteome</keyword>
<feature type="transmembrane region" description="Helical" evidence="2">
    <location>
        <begin position="29"/>
        <end position="53"/>
    </location>
</feature>
<accession>A0A9P6HW62</accession>
<name>A0A9P6HW62_9PEZI</name>
<dbReference type="AlphaFoldDB" id="A0A9P6HW62"/>
<dbReference type="GeneID" id="62166358"/>
<keyword evidence="2" id="KW-0812">Transmembrane</keyword>
<keyword evidence="2" id="KW-0472">Membrane</keyword>
<organism evidence="3 4">
    <name type="scientific">Colletotrichum karsti</name>
    <dbReference type="NCBI Taxonomy" id="1095194"/>
    <lineage>
        <taxon>Eukaryota</taxon>
        <taxon>Fungi</taxon>
        <taxon>Dikarya</taxon>
        <taxon>Ascomycota</taxon>
        <taxon>Pezizomycotina</taxon>
        <taxon>Sordariomycetes</taxon>
        <taxon>Hypocreomycetidae</taxon>
        <taxon>Glomerellales</taxon>
        <taxon>Glomerellaceae</taxon>
        <taxon>Colletotrichum</taxon>
        <taxon>Colletotrichum boninense species complex</taxon>
    </lineage>
</organism>
<proteinExistence type="predicted"/>